<proteinExistence type="predicted"/>
<evidence type="ECO:0000313" key="2">
    <source>
        <dbReference type="Proteomes" id="UP000661280"/>
    </source>
</evidence>
<evidence type="ECO:0000313" key="1">
    <source>
        <dbReference type="EMBL" id="BCR96786.1"/>
    </source>
</evidence>
<accession>A0A7R7ZX48</accession>
<protein>
    <submittedName>
        <fullName evidence="1">Uncharacterized protein</fullName>
    </submittedName>
</protein>
<sequence length="92" mass="10577">MVWRIESNFRRNEDEGPRAYIQTYPKTSVSAEEIHELISEKLPPYKRLSGGLSFIEKIPRNAVCTIPCHCIVLHDLQILTILFVIVRQGVAQ</sequence>
<dbReference type="Proteomes" id="UP000661280">
    <property type="component" value="Chromosome 3"/>
</dbReference>
<keyword evidence="2" id="KW-1185">Reference proteome</keyword>
<dbReference type="OrthoDB" id="4486872at2759"/>
<name>A0A7R7ZX48_ASPKA</name>
<dbReference type="AlphaFoldDB" id="A0A7R7ZX48"/>
<dbReference type="EMBL" id="AP024427">
    <property type="protein sequence ID" value="BCR96786.1"/>
    <property type="molecule type" value="Genomic_DNA"/>
</dbReference>
<dbReference type="InterPro" id="IPR045851">
    <property type="entry name" value="AMP-bd_C_sf"/>
</dbReference>
<dbReference type="KEGG" id="aluc:AKAW2_30105S"/>
<gene>
    <name evidence="1" type="ORF">AKAW2_30105S</name>
</gene>
<reference evidence="1" key="1">
    <citation type="submission" date="2021-01" db="EMBL/GenBank/DDBJ databases">
        <authorList>
            <consortium name="Aspergillus luchuensis mut. kawachii IFO 4304 genome sequencing consortium"/>
            <person name="Kazuki M."/>
            <person name="Futagami T."/>
        </authorList>
    </citation>
    <scope>NUCLEOTIDE SEQUENCE</scope>
    <source>
        <strain evidence="1">IFO 4308</strain>
    </source>
</reference>
<organism evidence="1 2">
    <name type="scientific">Aspergillus kawachii</name>
    <name type="common">White koji mold</name>
    <name type="synonym">Aspergillus awamori var. kawachi</name>
    <dbReference type="NCBI Taxonomy" id="1069201"/>
    <lineage>
        <taxon>Eukaryota</taxon>
        <taxon>Fungi</taxon>
        <taxon>Dikarya</taxon>
        <taxon>Ascomycota</taxon>
        <taxon>Pezizomycotina</taxon>
        <taxon>Eurotiomycetes</taxon>
        <taxon>Eurotiomycetidae</taxon>
        <taxon>Eurotiales</taxon>
        <taxon>Aspergillaceae</taxon>
        <taxon>Aspergillus</taxon>
        <taxon>Aspergillus subgen. Circumdati</taxon>
    </lineage>
</organism>
<dbReference type="Gene3D" id="3.30.300.30">
    <property type="match status" value="1"/>
</dbReference>
<dbReference type="RefSeq" id="XP_041540552.1">
    <property type="nucleotide sequence ID" value="XM_041686582.1"/>
</dbReference>
<reference evidence="1" key="2">
    <citation type="submission" date="2021-02" db="EMBL/GenBank/DDBJ databases">
        <title>Aspergillus luchuensis mut. kawachii IFO 4304 genome sequence.</title>
        <authorList>
            <person name="Mori K."/>
            <person name="Kadooka C."/>
            <person name="Goto M."/>
            <person name="Futagami T."/>
        </authorList>
    </citation>
    <scope>NUCLEOTIDE SEQUENCE</scope>
    <source>
        <strain evidence="1">IFO 4308</strain>
    </source>
</reference>
<dbReference type="GeneID" id="64958111"/>